<evidence type="ECO:0000256" key="2">
    <source>
        <dbReference type="ARBA" id="ARBA00022723"/>
    </source>
</evidence>
<sequence length="310" mass="34785">MLLGSHVGMSGRDMLLGSAKEAVSYGANTFMIYTGAPQNTRRKEIKDLNIEAGWDYMQEHGIAEIVIHAPYIINLGNSVKPEIFQLAVEFLAKEMERTQALRSQILVLHPGSHVGEGAARGIEQIAKGLNEVLTRDTEVYIALETMAGKGSEVGRSFEELAQIYERVQFNEKLRVCFDTCHTHDAGYDIVNDFEGVMEDFDRRLGKEQIAVFHINDSKNQRGAAKDRHENIGFGYIGYQALRAITLHPDFENIPKILETPYIPDPDAKAVSYAPYAREIEMLKAGRFEDEMKEQIIKEGQTKEESPYAGA</sequence>
<evidence type="ECO:0000259" key="8">
    <source>
        <dbReference type="Pfam" id="PF01261"/>
    </source>
</evidence>
<feature type="binding site" evidence="7">
    <location>
        <position position="109"/>
    </location>
    <ligand>
        <name>Zn(2+)</name>
        <dbReference type="ChEBI" id="CHEBI:29105"/>
        <label>1</label>
    </ligand>
</feature>
<keyword evidence="3 7" id="KW-0227">DNA damage</keyword>
<feature type="domain" description="Xylose isomerase-like TIM barrel" evidence="8">
    <location>
        <begin position="20"/>
        <end position="265"/>
    </location>
</feature>
<dbReference type="FunFam" id="3.20.20.150:FF:000001">
    <property type="entry name" value="Probable endonuclease 4"/>
    <property type="match status" value="1"/>
</dbReference>
<evidence type="ECO:0000313" key="10">
    <source>
        <dbReference type="Proteomes" id="UP000657006"/>
    </source>
</evidence>
<feature type="binding site" evidence="7">
    <location>
        <position position="181"/>
    </location>
    <ligand>
        <name>Zn(2+)</name>
        <dbReference type="ChEBI" id="CHEBI:29105"/>
        <label>3</label>
    </ligand>
</feature>
<dbReference type="Gene3D" id="3.20.20.150">
    <property type="entry name" value="Divalent-metal-dependent TIM barrel enzymes"/>
    <property type="match status" value="1"/>
</dbReference>
<feature type="binding site" evidence="7">
    <location>
        <position position="144"/>
    </location>
    <ligand>
        <name>Zn(2+)</name>
        <dbReference type="ChEBI" id="CHEBI:29105"/>
        <label>1</label>
    </ligand>
</feature>
<keyword evidence="7" id="KW-0540">Nuclease</keyword>
<dbReference type="Proteomes" id="UP000657006">
    <property type="component" value="Unassembled WGS sequence"/>
</dbReference>
<feature type="binding site" evidence="7">
    <location>
        <position position="228"/>
    </location>
    <ligand>
        <name>Zn(2+)</name>
        <dbReference type="ChEBI" id="CHEBI:29105"/>
        <label>3</label>
    </ligand>
</feature>
<dbReference type="PROSITE" id="PS00729">
    <property type="entry name" value="AP_NUCLEASE_F2_1"/>
    <property type="match status" value="1"/>
</dbReference>
<keyword evidence="5 7" id="KW-0862">Zinc</keyword>
<comment type="catalytic activity">
    <reaction evidence="7">
        <text>Endonucleolytic cleavage to 5'-phosphooligonucleotide end-products.</text>
        <dbReference type="EC" id="3.1.21.2"/>
    </reaction>
</comment>
<dbReference type="CDD" id="cd00019">
    <property type="entry name" value="AP2Ec"/>
    <property type="match status" value="1"/>
</dbReference>
<evidence type="ECO:0000256" key="4">
    <source>
        <dbReference type="ARBA" id="ARBA00022801"/>
    </source>
</evidence>
<keyword evidence="7" id="KW-0255">Endonuclease</keyword>
<evidence type="ECO:0000313" key="9">
    <source>
        <dbReference type="EMBL" id="MBC8542956.1"/>
    </source>
</evidence>
<dbReference type="AlphaFoldDB" id="A0A926DQY8"/>
<feature type="binding site" evidence="7">
    <location>
        <position position="258"/>
    </location>
    <ligand>
        <name>Zn(2+)</name>
        <dbReference type="ChEBI" id="CHEBI:29105"/>
        <label>2</label>
    </ligand>
</feature>
<dbReference type="InterPro" id="IPR001719">
    <property type="entry name" value="AP_endonuc_2"/>
</dbReference>
<dbReference type="Pfam" id="PF01261">
    <property type="entry name" value="AP_endonuc_2"/>
    <property type="match status" value="1"/>
</dbReference>
<evidence type="ECO:0000256" key="5">
    <source>
        <dbReference type="ARBA" id="ARBA00022833"/>
    </source>
</evidence>
<dbReference type="PANTHER" id="PTHR21445">
    <property type="entry name" value="ENDONUCLEASE IV ENDODEOXYRIBONUCLEASE IV"/>
    <property type="match status" value="1"/>
</dbReference>
<protein>
    <recommendedName>
        <fullName evidence="7">Probable endonuclease 4</fullName>
        <ecNumber evidence="7">3.1.21.2</ecNumber>
    </recommendedName>
    <alternativeName>
        <fullName evidence="7">Endodeoxyribonuclease IV</fullName>
    </alternativeName>
    <alternativeName>
        <fullName evidence="7">Endonuclease IV</fullName>
    </alternativeName>
</protein>
<dbReference type="GO" id="GO:0006284">
    <property type="term" value="P:base-excision repair"/>
    <property type="evidence" value="ECO:0007669"/>
    <property type="project" value="TreeGrafter"/>
</dbReference>
<reference evidence="9" key="1">
    <citation type="submission" date="2020-08" db="EMBL/GenBank/DDBJ databases">
        <title>Genome public.</title>
        <authorList>
            <person name="Liu C."/>
            <person name="Sun Q."/>
        </authorList>
    </citation>
    <scope>NUCLEOTIDE SEQUENCE</scope>
    <source>
        <strain evidence="9">NSJ-32</strain>
    </source>
</reference>
<dbReference type="EMBL" id="JACRSQ010000005">
    <property type="protein sequence ID" value="MBC8542956.1"/>
    <property type="molecule type" value="Genomic_DNA"/>
</dbReference>
<feature type="binding site" evidence="7">
    <location>
        <position position="213"/>
    </location>
    <ligand>
        <name>Zn(2+)</name>
        <dbReference type="ChEBI" id="CHEBI:29105"/>
        <label>2</label>
    </ligand>
</feature>
<feature type="binding site" evidence="7">
    <location>
        <position position="226"/>
    </location>
    <ligand>
        <name>Zn(2+)</name>
        <dbReference type="ChEBI" id="CHEBI:29105"/>
        <label>3</label>
    </ligand>
</feature>
<dbReference type="EC" id="3.1.21.2" evidence="7"/>
<name>A0A926DQY8_9FIRM</name>
<dbReference type="GO" id="GO:0008081">
    <property type="term" value="F:phosphoric diester hydrolase activity"/>
    <property type="evidence" value="ECO:0007669"/>
    <property type="project" value="TreeGrafter"/>
</dbReference>
<dbReference type="GO" id="GO:0003906">
    <property type="term" value="F:DNA-(apurinic or apyrimidinic site) endonuclease activity"/>
    <property type="evidence" value="ECO:0007669"/>
    <property type="project" value="TreeGrafter"/>
</dbReference>
<evidence type="ECO:0000256" key="3">
    <source>
        <dbReference type="ARBA" id="ARBA00022763"/>
    </source>
</evidence>
<comment type="cofactor">
    <cofactor evidence="7">
        <name>Zn(2+)</name>
        <dbReference type="ChEBI" id="CHEBI:29105"/>
    </cofactor>
    <text evidence="7">Binds 3 Zn(2+) ions.</text>
</comment>
<dbReference type="NCBIfam" id="NF002196">
    <property type="entry name" value="PRK01060.1-1"/>
    <property type="match status" value="1"/>
</dbReference>
<keyword evidence="6 7" id="KW-0234">DNA repair</keyword>
<keyword evidence="10" id="KW-1185">Reference proteome</keyword>
<feature type="binding site" evidence="7">
    <location>
        <position position="68"/>
    </location>
    <ligand>
        <name>Zn(2+)</name>
        <dbReference type="ChEBI" id="CHEBI:29105"/>
        <label>1</label>
    </ligand>
</feature>
<comment type="similarity">
    <text evidence="1 7">Belongs to the AP endonuclease 2 family.</text>
</comment>
<keyword evidence="4 7" id="KW-0378">Hydrolase</keyword>
<evidence type="ECO:0000256" key="7">
    <source>
        <dbReference type="HAMAP-Rule" id="MF_00152"/>
    </source>
</evidence>
<dbReference type="PROSITE" id="PS51432">
    <property type="entry name" value="AP_NUCLEASE_F2_4"/>
    <property type="match status" value="1"/>
</dbReference>
<dbReference type="InterPro" id="IPR013022">
    <property type="entry name" value="Xyl_isomerase-like_TIM-brl"/>
</dbReference>
<comment type="function">
    <text evidence="7">Endonuclease IV plays a role in DNA repair. It cleaves phosphodiester bonds at apurinic or apyrimidinic (AP) sites, generating a 3'-hydroxyl group and a 5'-terminal sugar phosphate.</text>
</comment>
<dbReference type="InterPro" id="IPR018246">
    <property type="entry name" value="AP_endonuc_F2_Zn_BS"/>
</dbReference>
<dbReference type="SUPFAM" id="SSF51658">
    <property type="entry name" value="Xylose isomerase-like"/>
    <property type="match status" value="1"/>
</dbReference>
<dbReference type="PROSITE" id="PS00730">
    <property type="entry name" value="AP_NUCLEASE_F2_2"/>
    <property type="match status" value="1"/>
</dbReference>
<gene>
    <name evidence="7" type="primary">nfo</name>
    <name evidence="9" type="ORF">H8730_05310</name>
</gene>
<evidence type="ECO:0000256" key="1">
    <source>
        <dbReference type="ARBA" id="ARBA00005340"/>
    </source>
</evidence>
<dbReference type="HAMAP" id="MF_00152">
    <property type="entry name" value="Nfo"/>
    <property type="match status" value="1"/>
</dbReference>
<feature type="binding site" evidence="7">
    <location>
        <position position="178"/>
    </location>
    <ligand>
        <name>Zn(2+)</name>
        <dbReference type="ChEBI" id="CHEBI:29105"/>
        <label>2</label>
    </ligand>
</feature>
<dbReference type="GO" id="GO:0008270">
    <property type="term" value="F:zinc ion binding"/>
    <property type="evidence" value="ECO:0007669"/>
    <property type="project" value="UniProtKB-UniRule"/>
</dbReference>
<comment type="caution">
    <text evidence="9">The sequence shown here is derived from an EMBL/GenBank/DDBJ whole genome shotgun (WGS) entry which is preliminary data.</text>
</comment>
<proteinExistence type="inferred from homology"/>
<feature type="binding site" evidence="7">
    <location>
        <position position="144"/>
    </location>
    <ligand>
        <name>Zn(2+)</name>
        <dbReference type="ChEBI" id="CHEBI:29105"/>
        <label>2</label>
    </ligand>
</feature>
<dbReference type="PANTHER" id="PTHR21445:SF0">
    <property type="entry name" value="APURINIC-APYRIMIDINIC ENDONUCLEASE"/>
    <property type="match status" value="1"/>
</dbReference>
<dbReference type="GO" id="GO:0008833">
    <property type="term" value="F:deoxyribonuclease IV (phage-T4-induced) activity"/>
    <property type="evidence" value="ECO:0007669"/>
    <property type="project" value="UniProtKB-UniRule"/>
</dbReference>
<keyword evidence="2 7" id="KW-0479">Metal-binding</keyword>
<dbReference type="GO" id="GO:0003677">
    <property type="term" value="F:DNA binding"/>
    <property type="evidence" value="ECO:0007669"/>
    <property type="project" value="InterPro"/>
</dbReference>
<accession>A0A926DQY8</accession>
<dbReference type="InterPro" id="IPR036237">
    <property type="entry name" value="Xyl_isomerase-like_sf"/>
</dbReference>
<dbReference type="PROSITE" id="PS00731">
    <property type="entry name" value="AP_NUCLEASE_F2_3"/>
    <property type="match status" value="1"/>
</dbReference>
<dbReference type="SMART" id="SM00518">
    <property type="entry name" value="AP2Ec"/>
    <property type="match status" value="1"/>
</dbReference>
<evidence type="ECO:0000256" key="6">
    <source>
        <dbReference type="ARBA" id="ARBA00023204"/>
    </source>
</evidence>
<organism evidence="9 10">
    <name type="scientific">Bianquea renquensis</name>
    <dbReference type="NCBI Taxonomy" id="2763661"/>
    <lineage>
        <taxon>Bacteria</taxon>
        <taxon>Bacillati</taxon>
        <taxon>Bacillota</taxon>
        <taxon>Clostridia</taxon>
        <taxon>Eubacteriales</taxon>
        <taxon>Bianqueaceae</taxon>
        <taxon>Bianquea</taxon>
    </lineage>
</organism>
<dbReference type="NCBIfam" id="TIGR00587">
    <property type="entry name" value="nfo"/>
    <property type="match status" value="1"/>
</dbReference>